<proteinExistence type="predicted"/>
<name>A0AAE1DB15_9GAST</name>
<comment type="caution">
    <text evidence="2">The sequence shown here is derived from an EMBL/GenBank/DDBJ whole genome shotgun (WGS) entry which is preliminary data.</text>
</comment>
<feature type="compositionally biased region" description="Polar residues" evidence="1">
    <location>
        <begin position="63"/>
        <end position="72"/>
    </location>
</feature>
<evidence type="ECO:0000313" key="3">
    <source>
        <dbReference type="Proteomes" id="UP001283361"/>
    </source>
</evidence>
<organism evidence="2 3">
    <name type="scientific">Elysia crispata</name>
    <name type="common">lettuce slug</name>
    <dbReference type="NCBI Taxonomy" id="231223"/>
    <lineage>
        <taxon>Eukaryota</taxon>
        <taxon>Metazoa</taxon>
        <taxon>Spiralia</taxon>
        <taxon>Lophotrochozoa</taxon>
        <taxon>Mollusca</taxon>
        <taxon>Gastropoda</taxon>
        <taxon>Heterobranchia</taxon>
        <taxon>Euthyneura</taxon>
        <taxon>Panpulmonata</taxon>
        <taxon>Sacoglossa</taxon>
        <taxon>Placobranchoidea</taxon>
        <taxon>Plakobranchidae</taxon>
        <taxon>Elysia</taxon>
    </lineage>
</organism>
<evidence type="ECO:0000256" key="1">
    <source>
        <dbReference type="SAM" id="MobiDB-lite"/>
    </source>
</evidence>
<accession>A0AAE1DB15</accession>
<sequence length="72" mass="7740">MIRTELVLPVTIVSIINQNAQGDADKINHTAPEYWTPAPVIAVDCEADGTTSGPCLEGRQNGDRTASNDCQR</sequence>
<keyword evidence="3" id="KW-1185">Reference proteome</keyword>
<dbReference type="Proteomes" id="UP001283361">
    <property type="component" value="Unassembled WGS sequence"/>
</dbReference>
<protein>
    <submittedName>
        <fullName evidence="2">Uncharacterized protein</fullName>
    </submittedName>
</protein>
<evidence type="ECO:0000313" key="2">
    <source>
        <dbReference type="EMBL" id="KAK3762883.1"/>
    </source>
</evidence>
<reference evidence="2" key="1">
    <citation type="journal article" date="2023" name="G3 (Bethesda)">
        <title>A reference genome for the long-term kleptoplast-retaining sea slug Elysia crispata morphotype clarki.</title>
        <authorList>
            <person name="Eastman K.E."/>
            <person name="Pendleton A.L."/>
            <person name="Shaikh M.A."/>
            <person name="Suttiyut T."/>
            <person name="Ogas R."/>
            <person name="Tomko P."/>
            <person name="Gavelis G."/>
            <person name="Widhalm J.R."/>
            <person name="Wisecaver J.H."/>
        </authorList>
    </citation>
    <scope>NUCLEOTIDE SEQUENCE</scope>
    <source>
        <strain evidence="2">ECLA1</strain>
    </source>
</reference>
<gene>
    <name evidence="2" type="ORF">RRG08_051036</name>
</gene>
<feature type="region of interest" description="Disordered" evidence="1">
    <location>
        <begin position="51"/>
        <end position="72"/>
    </location>
</feature>
<dbReference type="EMBL" id="JAWDGP010004628">
    <property type="protein sequence ID" value="KAK3762883.1"/>
    <property type="molecule type" value="Genomic_DNA"/>
</dbReference>
<dbReference type="AlphaFoldDB" id="A0AAE1DB15"/>